<evidence type="ECO:0000256" key="2">
    <source>
        <dbReference type="SAM" id="SignalP"/>
    </source>
</evidence>
<evidence type="ECO:0000256" key="1">
    <source>
        <dbReference type="ARBA" id="ARBA00022729"/>
    </source>
</evidence>
<dbReference type="EMBL" id="RCTF01000002">
    <property type="protein sequence ID" value="RLP81041.1"/>
    <property type="molecule type" value="Genomic_DNA"/>
</dbReference>
<dbReference type="GO" id="GO:0030246">
    <property type="term" value="F:carbohydrate binding"/>
    <property type="evidence" value="ECO:0007669"/>
    <property type="project" value="TreeGrafter"/>
</dbReference>
<accession>A0A3L7AN45</accession>
<dbReference type="PANTHER" id="PTHR33376">
    <property type="match status" value="1"/>
</dbReference>
<feature type="chain" id="PRO_5018119351" evidence="2">
    <location>
        <begin position="23"/>
        <end position="328"/>
    </location>
</feature>
<gene>
    <name evidence="3" type="ORF">D9R14_03335</name>
</gene>
<keyword evidence="1 2" id="KW-0732">Signal</keyword>
<dbReference type="GO" id="GO:0030288">
    <property type="term" value="C:outer membrane-bounded periplasmic space"/>
    <property type="evidence" value="ECO:0007669"/>
    <property type="project" value="InterPro"/>
</dbReference>
<dbReference type="RefSeq" id="WP_121621893.1">
    <property type="nucleotide sequence ID" value="NZ_JACIIW010000003.1"/>
</dbReference>
<dbReference type="Pfam" id="PF03480">
    <property type="entry name" value="DctP"/>
    <property type="match status" value="1"/>
</dbReference>
<protein>
    <submittedName>
        <fullName evidence="3">TRAP transporter substrate-binding protein</fullName>
    </submittedName>
</protein>
<organism evidence="3 4">
    <name type="scientific">Xanthobacter tagetidis</name>
    <dbReference type="NCBI Taxonomy" id="60216"/>
    <lineage>
        <taxon>Bacteria</taxon>
        <taxon>Pseudomonadati</taxon>
        <taxon>Pseudomonadota</taxon>
        <taxon>Alphaproteobacteria</taxon>
        <taxon>Hyphomicrobiales</taxon>
        <taxon>Xanthobacteraceae</taxon>
        <taxon>Xanthobacter</taxon>
    </lineage>
</organism>
<dbReference type="Gene3D" id="3.40.190.170">
    <property type="entry name" value="Bacterial extracellular solute-binding protein, family 7"/>
    <property type="match status" value="1"/>
</dbReference>
<dbReference type="GO" id="GO:0055085">
    <property type="term" value="P:transmembrane transport"/>
    <property type="evidence" value="ECO:0007669"/>
    <property type="project" value="InterPro"/>
</dbReference>
<name>A0A3L7AN45_9HYPH</name>
<dbReference type="InterPro" id="IPR018389">
    <property type="entry name" value="DctP_fam"/>
</dbReference>
<evidence type="ECO:0000313" key="3">
    <source>
        <dbReference type="EMBL" id="RLP81041.1"/>
    </source>
</evidence>
<keyword evidence="4" id="KW-1185">Reference proteome</keyword>
<dbReference type="NCBIfam" id="TIGR00787">
    <property type="entry name" value="dctP"/>
    <property type="match status" value="1"/>
</dbReference>
<proteinExistence type="predicted"/>
<dbReference type="CDD" id="cd13679">
    <property type="entry name" value="PBP2_TRAP_YiaO_like"/>
    <property type="match status" value="1"/>
</dbReference>
<feature type="signal peptide" evidence="2">
    <location>
        <begin position="1"/>
        <end position="22"/>
    </location>
</feature>
<dbReference type="InterPro" id="IPR004682">
    <property type="entry name" value="TRAP_DctP"/>
</dbReference>
<evidence type="ECO:0000313" key="4">
    <source>
        <dbReference type="Proteomes" id="UP000269692"/>
    </source>
</evidence>
<dbReference type="InterPro" id="IPR038404">
    <property type="entry name" value="TRAP_DctP_sf"/>
</dbReference>
<dbReference type="PANTHER" id="PTHR33376:SF2">
    <property type="entry name" value="DICARBOXYLATE-BINDING PERIPLASMIC PROTEIN"/>
    <property type="match status" value="1"/>
</dbReference>
<reference evidence="3 4" key="1">
    <citation type="submission" date="2018-10" db="EMBL/GenBank/DDBJ databases">
        <title>Xanthobacter tagetidis genome sequencing and assembly.</title>
        <authorList>
            <person name="Maclea K.S."/>
            <person name="Goen A.E."/>
            <person name="Fatima S.A."/>
        </authorList>
    </citation>
    <scope>NUCLEOTIDE SEQUENCE [LARGE SCALE GENOMIC DNA]</scope>
    <source>
        <strain evidence="3 4">ATCC 700314</strain>
    </source>
</reference>
<dbReference type="Proteomes" id="UP000269692">
    <property type="component" value="Unassembled WGS sequence"/>
</dbReference>
<dbReference type="PIRSF" id="PIRSF006470">
    <property type="entry name" value="DctB"/>
    <property type="match status" value="1"/>
</dbReference>
<dbReference type="OrthoDB" id="9803763at2"/>
<dbReference type="NCBIfam" id="NF037995">
    <property type="entry name" value="TRAP_S1"/>
    <property type="match status" value="1"/>
</dbReference>
<dbReference type="AlphaFoldDB" id="A0A3L7AN45"/>
<dbReference type="SUPFAM" id="SSF53850">
    <property type="entry name" value="Periplasmic binding protein-like II"/>
    <property type="match status" value="1"/>
</dbReference>
<comment type="caution">
    <text evidence="3">The sequence shown here is derived from an EMBL/GenBank/DDBJ whole genome shotgun (WGS) entry which is preliminary data.</text>
</comment>
<sequence>MRLFKIAAAALALACSAGVASAQTKLGYVPTEDHPVGQAVNRFVELVKQKSGGRIAITPYSDGKLGNEPQMQSSIQGGFLEIMVGPTSNLVGAIKEFGIFDLPFFFANFKEVDAVMDGPVGAALFERLKGLNIVGLAYWDNGFRHTTNNRRPIEKVEDFAGLKIRVIPNPLFIDTFAALGTNPVPLPYPELFNALENRTVDAQETPVGLIYASKFYEVQKFLSLTGHVYTPFVLLASKKWFDALPAADKALVMEAAQESAVYQRKLSRDAADNIANVLLVKAGMKVNTPTPEEHARMRAKVQPVVEKYTKILGEDLVKQARDAMANAK</sequence>